<gene>
    <name evidence="3" type="ORF">FHR87_002124</name>
</gene>
<dbReference type="PANTHER" id="PTHR33279:SF2">
    <property type="entry name" value="SULFUR CARRIER PROTEIN TUSA"/>
    <property type="match status" value="1"/>
</dbReference>
<dbReference type="InterPro" id="IPR036868">
    <property type="entry name" value="TusA-like_sf"/>
</dbReference>
<keyword evidence="3" id="KW-0808">Transferase</keyword>
<organism evidence="3 4">
    <name type="scientific">Azomonas macrocytogenes</name>
    <name type="common">Azotobacter macrocytogenes</name>
    <dbReference type="NCBI Taxonomy" id="69962"/>
    <lineage>
        <taxon>Bacteria</taxon>
        <taxon>Pseudomonadati</taxon>
        <taxon>Pseudomonadota</taxon>
        <taxon>Gammaproteobacteria</taxon>
        <taxon>Pseudomonadales</taxon>
        <taxon>Pseudomonadaceae</taxon>
        <taxon>Azomonas</taxon>
    </lineage>
</organism>
<protein>
    <submittedName>
        <fullName evidence="3">TusA-related sulfurtransferase</fullName>
    </submittedName>
</protein>
<dbReference type="SUPFAM" id="SSF64307">
    <property type="entry name" value="SirA-like"/>
    <property type="match status" value="1"/>
</dbReference>
<dbReference type="AlphaFoldDB" id="A0A839T2E8"/>
<dbReference type="InterPro" id="IPR001455">
    <property type="entry name" value="TusA-like"/>
</dbReference>
<accession>A0A839T2E8</accession>
<dbReference type="EMBL" id="JACHXI010000009">
    <property type="protein sequence ID" value="MBB3103727.1"/>
    <property type="molecule type" value="Genomic_DNA"/>
</dbReference>
<comment type="similarity">
    <text evidence="1">Belongs to the sulfur carrier protein TusA family.</text>
</comment>
<dbReference type="Proteomes" id="UP000549250">
    <property type="component" value="Unassembled WGS sequence"/>
</dbReference>
<comment type="caution">
    <text evidence="3">The sequence shown here is derived from an EMBL/GenBank/DDBJ whole genome shotgun (WGS) entry which is preliminary data.</text>
</comment>
<evidence type="ECO:0000313" key="4">
    <source>
        <dbReference type="Proteomes" id="UP000549250"/>
    </source>
</evidence>
<dbReference type="GO" id="GO:0016740">
    <property type="term" value="F:transferase activity"/>
    <property type="evidence" value="ECO:0007669"/>
    <property type="project" value="UniProtKB-KW"/>
</dbReference>
<dbReference type="PROSITE" id="PS01148">
    <property type="entry name" value="UPF0033"/>
    <property type="match status" value="1"/>
</dbReference>
<evidence type="ECO:0000256" key="1">
    <source>
        <dbReference type="ARBA" id="ARBA00008984"/>
    </source>
</evidence>
<dbReference type="Pfam" id="PF01206">
    <property type="entry name" value="TusA"/>
    <property type="match status" value="1"/>
</dbReference>
<name>A0A839T2E8_AZOMA</name>
<sequence>MSRSLKEETDMTSIKPDPAACDAELDASGLDCPMPLLKTKLELNRLSSGAILKITATDPGSQRDFRSFARLAGHQLLHEEAEQGIYRYWLQKA</sequence>
<proteinExistence type="inferred from homology"/>
<keyword evidence="4" id="KW-1185">Reference proteome</keyword>
<dbReference type="Gene3D" id="3.30.110.40">
    <property type="entry name" value="TusA-like domain"/>
    <property type="match status" value="1"/>
</dbReference>
<evidence type="ECO:0000313" key="3">
    <source>
        <dbReference type="EMBL" id="MBB3103727.1"/>
    </source>
</evidence>
<feature type="domain" description="UPF0033" evidence="2">
    <location>
        <begin position="25"/>
        <end position="49"/>
    </location>
</feature>
<reference evidence="3 4" key="1">
    <citation type="submission" date="2020-08" db="EMBL/GenBank/DDBJ databases">
        <title>Genomic Encyclopedia of Type Strains, Phase III (KMG-III): the genomes of soil and plant-associated and newly described type strains.</title>
        <authorList>
            <person name="Whitman W."/>
        </authorList>
    </citation>
    <scope>NUCLEOTIDE SEQUENCE [LARGE SCALE GENOMIC DNA]</scope>
    <source>
        <strain evidence="3 4">CECT 4462</strain>
    </source>
</reference>
<dbReference type="PANTHER" id="PTHR33279">
    <property type="entry name" value="SULFUR CARRIER PROTEIN YEDF-RELATED"/>
    <property type="match status" value="1"/>
</dbReference>
<dbReference type="CDD" id="cd00291">
    <property type="entry name" value="SirA_YedF_YeeD"/>
    <property type="match status" value="1"/>
</dbReference>
<evidence type="ECO:0000259" key="2">
    <source>
        <dbReference type="PROSITE" id="PS01148"/>
    </source>
</evidence>